<feature type="chain" id="PRO_5030071232" evidence="5">
    <location>
        <begin position="23"/>
        <end position="247"/>
    </location>
</feature>
<dbReference type="PANTHER" id="PTHR35936">
    <property type="entry name" value="MEMBRANE-BOUND LYTIC MUREIN TRANSGLYCOSYLASE F"/>
    <property type="match status" value="1"/>
</dbReference>
<name>A0A388SBB8_9BURK</name>
<dbReference type="PANTHER" id="PTHR35936:SF38">
    <property type="entry name" value="GLUTAMINE-BINDING PERIPLASMIC PROTEIN"/>
    <property type="match status" value="1"/>
</dbReference>
<dbReference type="Gene3D" id="3.40.190.10">
    <property type="entry name" value="Periplasmic binding protein-like II"/>
    <property type="match status" value="2"/>
</dbReference>
<protein>
    <submittedName>
        <fullName evidence="8">Basic amino acid ABC transporter substrate-binding protein</fullName>
    </submittedName>
</protein>
<comment type="caution">
    <text evidence="8">The sequence shown here is derived from an EMBL/GenBank/DDBJ whole genome shotgun (WGS) entry which is preliminary data.</text>
</comment>
<proteinExistence type="inferred from homology"/>
<dbReference type="InterPro" id="IPR018313">
    <property type="entry name" value="SBP_3_CS"/>
</dbReference>
<dbReference type="Proteomes" id="UP000266091">
    <property type="component" value="Unassembled WGS sequence"/>
</dbReference>
<comment type="subcellular location">
    <subcellularLocation>
        <location evidence="1">Cell envelope</location>
    </subcellularLocation>
</comment>
<dbReference type="InterPro" id="IPR001638">
    <property type="entry name" value="Solute-binding_3/MltF_N"/>
</dbReference>
<evidence type="ECO:0000256" key="1">
    <source>
        <dbReference type="ARBA" id="ARBA00004196"/>
    </source>
</evidence>
<feature type="signal peptide" evidence="5">
    <location>
        <begin position="1"/>
        <end position="22"/>
    </location>
</feature>
<dbReference type="InterPro" id="IPR001320">
    <property type="entry name" value="Iontro_rcpt_C"/>
</dbReference>
<feature type="domain" description="Solute-binding protein family 3/N-terminal" evidence="6">
    <location>
        <begin position="25"/>
        <end position="247"/>
    </location>
</feature>
<feature type="domain" description="Ionotropic glutamate receptor C-terminal" evidence="7">
    <location>
        <begin position="25"/>
        <end position="247"/>
    </location>
</feature>
<dbReference type="GO" id="GO:0016020">
    <property type="term" value="C:membrane"/>
    <property type="evidence" value="ECO:0007669"/>
    <property type="project" value="InterPro"/>
</dbReference>
<dbReference type="GO" id="GO:0015276">
    <property type="term" value="F:ligand-gated monoatomic ion channel activity"/>
    <property type="evidence" value="ECO:0007669"/>
    <property type="project" value="InterPro"/>
</dbReference>
<evidence type="ECO:0000313" key="8">
    <source>
        <dbReference type="EMBL" id="GBO93607.1"/>
    </source>
</evidence>
<accession>A0A401LJD2</accession>
<dbReference type="AlphaFoldDB" id="A0A388SBB8"/>
<evidence type="ECO:0000256" key="5">
    <source>
        <dbReference type="SAM" id="SignalP"/>
    </source>
</evidence>
<dbReference type="OrthoDB" id="368476at2"/>
<dbReference type="SMART" id="SM00079">
    <property type="entry name" value="PBPe"/>
    <property type="match status" value="1"/>
</dbReference>
<dbReference type="RefSeq" id="WP_116269957.1">
    <property type="nucleotide sequence ID" value="NZ_BGZJ01000001.1"/>
</dbReference>
<reference evidence="8 9" key="1">
    <citation type="journal article" date="2018" name="Int. J. Syst. Evol. Microbiol.">
        <title>Mesosutterella multiformis gen. nov., sp. nov., a member of the family Sutterellaceae and Sutterella megalosphaeroides sp. nov., isolated from human faeces.</title>
        <authorList>
            <person name="Sakamoto M."/>
            <person name="Ikeyama N."/>
            <person name="Kunihiro T."/>
            <person name="Iino T."/>
            <person name="Yuki M."/>
            <person name="Ohkuma M."/>
        </authorList>
    </citation>
    <scope>NUCLEOTIDE SEQUENCE [LARGE SCALE GENOMIC DNA]</scope>
    <source>
        <strain evidence="8 9">4NBBH2</strain>
    </source>
</reference>
<dbReference type="GO" id="GO:0030313">
    <property type="term" value="C:cell envelope"/>
    <property type="evidence" value="ECO:0007669"/>
    <property type="project" value="UniProtKB-SubCell"/>
</dbReference>
<evidence type="ECO:0000259" key="6">
    <source>
        <dbReference type="SMART" id="SM00062"/>
    </source>
</evidence>
<keyword evidence="3 5" id="KW-0732">Signal</keyword>
<dbReference type="SMART" id="SM00062">
    <property type="entry name" value="PBPb"/>
    <property type="match status" value="1"/>
</dbReference>
<comment type="similarity">
    <text evidence="2 4">Belongs to the bacterial solute-binding protein 3 family.</text>
</comment>
<evidence type="ECO:0000256" key="3">
    <source>
        <dbReference type="ARBA" id="ARBA00022729"/>
    </source>
</evidence>
<evidence type="ECO:0000313" key="9">
    <source>
        <dbReference type="Proteomes" id="UP000266091"/>
    </source>
</evidence>
<dbReference type="SUPFAM" id="SSF53850">
    <property type="entry name" value="Periplasmic binding protein-like II"/>
    <property type="match status" value="1"/>
</dbReference>
<accession>A0A388SBB8</accession>
<keyword evidence="9" id="KW-1185">Reference proteome</keyword>
<organism evidence="8 9">
    <name type="scientific">Mesosutterella multiformis</name>
    <dbReference type="NCBI Taxonomy" id="2259133"/>
    <lineage>
        <taxon>Bacteria</taxon>
        <taxon>Pseudomonadati</taxon>
        <taxon>Pseudomonadota</taxon>
        <taxon>Betaproteobacteria</taxon>
        <taxon>Burkholderiales</taxon>
        <taxon>Sutterellaceae</taxon>
        <taxon>Mesosutterella</taxon>
    </lineage>
</organism>
<dbReference type="Pfam" id="PF00497">
    <property type="entry name" value="SBP_bac_3"/>
    <property type="match status" value="1"/>
</dbReference>
<gene>
    <name evidence="8" type="ORF">MESMUL_09610</name>
</gene>
<sequence>MLKKFAVCAAVMASLYTASALAAPTLRVGSETTFPPFEFVDVKTKQFVGYEIDLINAVGKKAGYNISVQSMGFDAIIPALMTGTVDVGVSGMTITPERKKKVDFTVPVFKGGLVAVVRQKDAAAYKTPAAIKGKQVCAQLGTTGQLKAEEISGKKARTFNNAAEAMMELRNGGCDAVVADKPVIEYFLKESRQSRYFHELPTQLTTEDWGFAVKKGNKKVLNALNSALVSLQKDGTVAKIHKKWFNN</sequence>
<dbReference type="EMBL" id="BGZJ01000001">
    <property type="protein sequence ID" value="GBO93607.1"/>
    <property type="molecule type" value="Genomic_DNA"/>
</dbReference>
<evidence type="ECO:0000259" key="7">
    <source>
        <dbReference type="SMART" id="SM00079"/>
    </source>
</evidence>
<dbReference type="PROSITE" id="PS01039">
    <property type="entry name" value="SBP_BACTERIAL_3"/>
    <property type="match status" value="1"/>
</dbReference>
<evidence type="ECO:0000256" key="2">
    <source>
        <dbReference type="ARBA" id="ARBA00010333"/>
    </source>
</evidence>
<evidence type="ECO:0000256" key="4">
    <source>
        <dbReference type="RuleBase" id="RU003744"/>
    </source>
</evidence>
<dbReference type="CDD" id="cd13624">
    <property type="entry name" value="PBP2_Arg_Lys_His"/>
    <property type="match status" value="1"/>
</dbReference>